<protein>
    <submittedName>
        <fullName evidence="1">Uncharacterized protein</fullName>
    </submittedName>
</protein>
<dbReference type="InterPro" id="IPR013325">
    <property type="entry name" value="RNA_pol_sigma_r2"/>
</dbReference>
<comment type="caution">
    <text evidence="1">The sequence shown here is derived from an EMBL/GenBank/DDBJ whole genome shotgun (WGS) entry which is preliminary data.</text>
</comment>
<dbReference type="Gene3D" id="1.10.10.10">
    <property type="entry name" value="Winged helix-like DNA-binding domain superfamily/Winged helix DNA-binding domain"/>
    <property type="match status" value="1"/>
</dbReference>
<organism evidence="1 2">
    <name type="scientific">Aerophobetes bacterium</name>
    <dbReference type="NCBI Taxonomy" id="2030807"/>
    <lineage>
        <taxon>Bacteria</taxon>
        <taxon>Candidatus Aerophobota</taxon>
    </lineage>
</organism>
<dbReference type="InterPro" id="IPR013324">
    <property type="entry name" value="RNA_pol_sigma_r3/r4-like"/>
</dbReference>
<evidence type="ECO:0000313" key="1">
    <source>
        <dbReference type="EMBL" id="RLE10296.1"/>
    </source>
</evidence>
<reference evidence="1 2" key="1">
    <citation type="submission" date="2018-06" db="EMBL/GenBank/DDBJ databases">
        <title>Extensive metabolic versatility and redundancy in microbially diverse, dynamic hydrothermal sediments.</title>
        <authorList>
            <person name="Dombrowski N."/>
            <person name="Teske A."/>
            <person name="Baker B.J."/>
        </authorList>
    </citation>
    <scope>NUCLEOTIDE SEQUENCE [LARGE SCALE GENOMIC DNA]</scope>
    <source>
        <strain evidence="1">B47_G16</strain>
    </source>
</reference>
<gene>
    <name evidence="1" type="ORF">DRJ00_01930</name>
</gene>
<dbReference type="InterPro" id="IPR014284">
    <property type="entry name" value="RNA_pol_sigma-70_dom"/>
</dbReference>
<dbReference type="SUPFAM" id="SSF88946">
    <property type="entry name" value="Sigma2 domain of RNA polymerase sigma factors"/>
    <property type="match status" value="1"/>
</dbReference>
<dbReference type="EMBL" id="QMPZ01000012">
    <property type="protein sequence ID" value="RLE10296.1"/>
    <property type="molecule type" value="Genomic_DNA"/>
</dbReference>
<sequence length="169" mass="19860">MDFQTLSKKVSPKLKRIATRHKDYVSFVDEEDLYQEMLIHLWNNFKDGVPSDINEAYIVRGCEFHILNYLRKTKENIKILSLETPINEDGDTLKDILSIENENDSLDIYERLSVEEIKKDLSKKEKKTLSLLLEGYTLREVGRKLGVSHVRIVKLKQGIIKKWRAKVKR</sequence>
<dbReference type="SUPFAM" id="SSF88659">
    <property type="entry name" value="Sigma3 and sigma4 domains of RNA polymerase sigma factors"/>
    <property type="match status" value="1"/>
</dbReference>
<evidence type="ECO:0000313" key="2">
    <source>
        <dbReference type="Proteomes" id="UP000279422"/>
    </source>
</evidence>
<dbReference type="AlphaFoldDB" id="A0A497E5A1"/>
<dbReference type="Proteomes" id="UP000279422">
    <property type="component" value="Unassembled WGS sequence"/>
</dbReference>
<dbReference type="NCBIfam" id="TIGR02937">
    <property type="entry name" value="sigma70-ECF"/>
    <property type="match status" value="1"/>
</dbReference>
<dbReference type="GO" id="GO:0006352">
    <property type="term" value="P:DNA-templated transcription initiation"/>
    <property type="evidence" value="ECO:0007669"/>
    <property type="project" value="InterPro"/>
</dbReference>
<proteinExistence type="predicted"/>
<dbReference type="InterPro" id="IPR036388">
    <property type="entry name" value="WH-like_DNA-bd_sf"/>
</dbReference>
<name>A0A497E5A1_UNCAE</name>
<accession>A0A497E5A1</accession>
<dbReference type="GO" id="GO:0003700">
    <property type="term" value="F:DNA-binding transcription factor activity"/>
    <property type="evidence" value="ECO:0007669"/>
    <property type="project" value="InterPro"/>
</dbReference>
<dbReference type="Gene3D" id="1.10.1740.10">
    <property type="match status" value="1"/>
</dbReference>